<evidence type="ECO:0000313" key="2">
    <source>
        <dbReference type="EMBL" id="SDT60570.1"/>
    </source>
</evidence>
<dbReference type="SUPFAM" id="SSF56601">
    <property type="entry name" value="beta-lactamase/transpeptidase-like"/>
    <property type="match status" value="1"/>
</dbReference>
<name>A0A1H2BQE0_MUCMA</name>
<accession>A0A1H2BQE0</accession>
<dbReference type="InterPro" id="IPR050789">
    <property type="entry name" value="Diverse_Enzym_Activities"/>
</dbReference>
<gene>
    <name evidence="2" type="ORF">SAMN05216490_4282</name>
</gene>
<dbReference type="Gene3D" id="3.40.710.10">
    <property type="entry name" value="DD-peptidase/beta-lactamase superfamily"/>
    <property type="match status" value="1"/>
</dbReference>
<dbReference type="STRING" id="652787.SAMN05216490_4282"/>
<dbReference type="RefSeq" id="WP_091377870.1">
    <property type="nucleotide sequence ID" value="NZ_LT629740.1"/>
</dbReference>
<dbReference type="PANTHER" id="PTHR43283">
    <property type="entry name" value="BETA-LACTAMASE-RELATED"/>
    <property type="match status" value="1"/>
</dbReference>
<reference evidence="2 3" key="1">
    <citation type="submission" date="2016-10" db="EMBL/GenBank/DDBJ databases">
        <authorList>
            <person name="de Groot N.N."/>
        </authorList>
    </citation>
    <scope>NUCLEOTIDE SEQUENCE [LARGE SCALE GENOMIC DNA]</scope>
    <source>
        <strain evidence="2 3">MP1X4</strain>
    </source>
</reference>
<organism evidence="2 3">
    <name type="scientific">Mucilaginibacter mallensis</name>
    <dbReference type="NCBI Taxonomy" id="652787"/>
    <lineage>
        <taxon>Bacteria</taxon>
        <taxon>Pseudomonadati</taxon>
        <taxon>Bacteroidota</taxon>
        <taxon>Sphingobacteriia</taxon>
        <taxon>Sphingobacteriales</taxon>
        <taxon>Sphingobacteriaceae</taxon>
        <taxon>Mucilaginibacter</taxon>
    </lineage>
</organism>
<dbReference type="InterPro" id="IPR012338">
    <property type="entry name" value="Beta-lactam/transpept-like"/>
</dbReference>
<dbReference type="PANTHER" id="PTHR43283:SF7">
    <property type="entry name" value="BETA-LACTAMASE-RELATED DOMAIN-CONTAINING PROTEIN"/>
    <property type="match status" value="1"/>
</dbReference>
<dbReference type="Pfam" id="PF00144">
    <property type="entry name" value="Beta-lactamase"/>
    <property type="match status" value="1"/>
</dbReference>
<keyword evidence="3" id="KW-1185">Reference proteome</keyword>
<dbReference type="InterPro" id="IPR001466">
    <property type="entry name" value="Beta-lactam-related"/>
</dbReference>
<dbReference type="OrthoDB" id="9773047at2"/>
<sequence>MKRIYTLILLIYTFQSFGQTKDTITLSKTDLTDTTAFDMQIKMEKPLTAYLQALAPAMALDGLVSKGNFQFVFYVDGKLLYTENLNAGAGTPEQKKTRTSFRVPLVSNTNEDSWGRFLWMRFTLRGGGEAALTEGKHDFRIEMRPYLRLDSVITGPLIASAHTKLNIIKPAITDAQTAIQQIGAGSGWPVSDEKYDQGLIKQMNREILHHDFKKITSIVVIKNGKLLLEEYFNGADRATLHDTRSASKSYTSALIGIAIKDHYIKNEDQTLKDFYGLKTYANYSAKKDSVKLRDLLTMSSAFNGSDQNQDSPGNEENMYPTDNWVKFALDLPMDSAKINGKQWDYFTAGVVLLGDILNKAVPGGLEKFADQNLFKPMGIAKYQWEYTPQKVVNTAGGLQMTALDNAKFGQLYKNGGSWEGKQLLPAQWVARSLSRQLPIPDKDNEYYGYLFWDKTYTIAGKSYETWYCAGNGGSKVYIFKDLALVVVVTATAYNMPYAHPQVDRLMNNYLLPAVIK</sequence>
<proteinExistence type="predicted"/>
<protein>
    <submittedName>
        <fullName evidence="2">CubicO group peptidase, beta-lactamase class C family</fullName>
    </submittedName>
</protein>
<feature type="domain" description="Beta-lactamase-related" evidence="1">
    <location>
        <begin position="217"/>
        <end position="492"/>
    </location>
</feature>
<dbReference type="EMBL" id="LT629740">
    <property type="protein sequence ID" value="SDT60570.1"/>
    <property type="molecule type" value="Genomic_DNA"/>
</dbReference>
<dbReference type="Proteomes" id="UP000199679">
    <property type="component" value="Chromosome I"/>
</dbReference>
<evidence type="ECO:0000259" key="1">
    <source>
        <dbReference type="Pfam" id="PF00144"/>
    </source>
</evidence>
<evidence type="ECO:0000313" key="3">
    <source>
        <dbReference type="Proteomes" id="UP000199679"/>
    </source>
</evidence>
<dbReference type="AlphaFoldDB" id="A0A1H2BQE0"/>